<dbReference type="AlphaFoldDB" id="A0A0A8Y401"/>
<proteinExistence type="predicted"/>
<reference evidence="1" key="1">
    <citation type="submission" date="2014-09" db="EMBL/GenBank/DDBJ databases">
        <authorList>
            <person name="Magalhaes I.L.F."/>
            <person name="Oliveira U."/>
            <person name="Santos F.R."/>
            <person name="Vidigal T.H.D.A."/>
            <person name="Brescovit A.D."/>
            <person name="Santos A.J."/>
        </authorList>
    </citation>
    <scope>NUCLEOTIDE SEQUENCE</scope>
    <source>
        <tissue evidence="1">Shoot tissue taken approximately 20 cm above the soil surface</tissue>
    </source>
</reference>
<reference evidence="1" key="2">
    <citation type="journal article" date="2015" name="Data Brief">
        <title>Shoot transcriptome of the giant reed, Arundo donax.</title>
        <authorList>
            <person name="Barrero R.A."/>
            <person name="Guerrero F.D."/>
            <person name="Moolhuijzen P."/>
            <person name="Goolsby J.A."/>
            <person name="Tidwell J."/>
            <person name="Bellgard S.E."/>
            <person name="Bellgard M.I."/>
        </authorList>
    </citation>
    <scope>NUCLEOTIDE SEQUENCE</scope>
    <source>
        <tissue evidence="1">Shoot tissue taken approximately 20 cm above the soil surface</tissue>
    </source>
</reference>
<evidence type="ECO:0000313" key="1">
    <source>
        <dbReference type="EMBL" id="JAD18572.1"/>
    </source>
</evidence>
<sequence>MTVNNPHQVYMKNIPPTSFLKQFTILPQLDGVVSATTNSSHFKYSFTV</sequence>
<protein>
    <submittedName>
        <fullName evidence="1">Uncharacterized protein</fullName>
    </submittedName>
</protein>
<dbReference type="EMBL" id="GBRH01279323">
    <property type="protein sequence ID" value="JAD18572.1"/>
    <property type="molecule type" value="Transcribed_RNA"/>
</dbReference>
<accession>A0A0A8Y401</accession>
<name>A0A0A8Y401_ARUDO</name>
<organism evidence="1">
    <name type="scientific">Arundo donax</name>
    <name type="common">Giant reed</name>
    <name type="synonym">Donax arundinaceus</name>
    <dbReference type="NCBI Taxonomy" id="35708"/>
    <lineage>
        <taxon>Eukaryota</taxon>
        <taxon>Viridiplantae</taxon>
        <taxon>Streptophyta</taxon>
        <taxon>Embryophyta</taxon>
        <taxon>Tracheophyta</taxon>
        <taxon>Spermatophyta</taxon>
        <taxon>Magnoliopsida</taxon>
        <taxon>Liliopsida</taxon>
        <taxon>Poales</taxon>
        <taxon>Poaceae</taxon>
        <taxon>PACMAD clade</taxon>
        <taxon>Arundinoideae</taxon>
        <taxon>Arundineae</taxon>
        <taxon>Arundo</taxon>
    </lineage>
</organism>